<dbReference type="EMBL" id="DF237701">
    <property type="protein sequence ID" value="GAQ91250.1"/>
    <property type="molecule type" value="Genomic_DNA"/>
</dbReference>
<accession>A0A1Y1IK77</accession>
<organism evidence="1 2">
    <name type="scientific">Klebsormidium nitens</name>
    <name type="common">Green alga</name>
    <name type="synonym">Ulothrix nitens</name>
    <dbReference type="NCBI Taxonomy" id="105231"/>
    <lineage>
        <taxon>Eukaryota</taxon>
        <taxon>Viridiplantae</taxon>
        <taxon>Streptophyta</taxon>
        <taxon>Klebsormidiophyceae</taxon>
        <taxon>Klebsormidiales</taxon>
        <taxon>Klebsormidiaceae</taxon>
        <taxon>Klebsormidium</taxon>
    </lineage>
</organism>
<dbReference type="Proteomes" id="UP000054558">
    <property type="component" value="Unassembled WGS sequence"/>
</dbReference>
<sequence length="334" mass="37444">MDSWKMEQQVEDYASKLMSDDGPTVLEAWVSIAALSASGVIARYCLKEEGKARELARKLLDTHTFCAQFYAQNVRRTGVKQGYFLSIFALQIVKGFVNFARVSKRMRCCLLDLNDFFPALGHLLTDDFMELAEVDDVRKATHHVHQMLVTFLSFEDSKQRALDKGLIQIHASLFSRLSKILEKDGSKKDPAEFARMEAQVKEIADADRYSRDSQDALKARRVQARYLEAFKEAIGDRAERQAGTPLKKGSKAGLKSAKSSADWASGQDVDTPIVCSWELLRTRIGGGRRQTLQQVFKLFARVLLQQGAPEVALAKPQKVLQGHGVISADIVLQY</sequence>
<gene>
    <name evidence="1" type="ORF">KFL_007520010</name>
</gene>
<evidence type="ECO:0000313" key="1">
    <source>
        <dbReference type="EMBL" id="GAQ91250.1"/>
    </source>
</evidence>
<reference evidence="1 2" key="1">
    <citation type="journal article" date="2014" name="Nat. Commun.">
        <title>Klebsormidium flaccidum genome reveals primary factors for plant terrestrial adaptation.</title>
        <authorList>
            <person name="Hori K."/>
            <person name="Maruyama F."/>
            <person name="Fujisawa T."/>
            <person name="Togashi T."/>
            <person name="Yamamoto N."/>
            <person name="Seo M."/>
            <person name="Sato S."/>
            <person name="Yamada T."/>
            <person name="Mori H."/>
            <person name="Tajima N."/>
            <person name="Moriyama T."/>
            <person name="Ikeuchi M."/>
            <person name="Watanabe M."/>
            <person name="Wada H."/>
            <person name="Kobayashi K."/>
            <person name="Saito M."/>
            <person name="Masuda T."/>
            <person name="Sasaki-Sekimoto Y."/>
            <person name="Mashiguchi K."/>
            <person name="Awai K."/>
            <person name="Shimojima M."/>
            <person name="Masuda S."/>
            <person name="Iwai M."/>
            <person name="Nobusawa T."/>
            <person name="Narise T."/>
            <person name="Kondo S."/>
            <person name="Saito H."/>
            <person name="Sato R."/>
            <person name="Murakawa M."/>
            <person name="Ihara Y."/>
            <person name="Oshima-Yamada Y."/>
            <person name="Ohtaka K."/>
            <person name="Satoh M."/>
            <person name="Sonobe K."/>
            <person name="Ishii M."/>
            <person name="Ohtani R."/>
            <person name="Kanamori-Sato M."/>
            <person name="Honoki R."/>
            <person name="Miyazaki D."/>
            <person name="Mochizuki H."/>
            <person name="Umetsu J."/>
            <person name="Higashi K."/>
            <person name="Shibata D."/>
            <person name="Kamiya Y."/>
            <person name="Sato N."/>
            <person name="Nakamura Y."/>
            <person name="Tabata S."/>
            <person name="Ida S."/>
            <person name="Kurokawa K."/>
            <person name="Ohta H."/>
        </authorList>
    </citation>
    <scope>NUCLEOTIDE SEQUENCE [LARGE SCALE GENOMIC DNA]</scope>
    <source>
        <strain evidence="1 2">NIES-2285</strain>
    </source>
</reference>
<proteinExistence type="predicted"/>
<name>A0A1Y1IK77_KLENI</name>
<dbReference type="AlphaFoldDB" id="A0A1Y1IK77"/>
<evidence type="ECO:0000313" key="2">
    <source>
        <dbReference type="Proteomes" id="UP000054558"/>
    </source>
</evidence>
<protein>
    <submittedName>
        <fullName evidence="1">Uncharacterized protein</fullName>
    </submittedName>
</protein>
<keyword evidence="2" id="KW-1185">Reference proteome</keyword>